<dbReference type="InterPro" id="IPR000924">
    <property type="entry name" value="Glu/Gln-tRNA-synth"/>
</dbReference>
<dbReference type="GO" id="GO:0005829">
    <property type="term" value="C:cytosol"/>
    <property type="evidence" value="ECO:0007669"/>
    <property type="project" value="TreeGrafter"/>
</dbReference>
<dbReference type="InterPro" id="IPR014729">
    <property type="entry name" value="Rossmann-like_a/b/a_fold"/>
</dbReference>
<dbReference type="InterPro" id="IPR038695">
    <property type="entry name" value="Saro_0823-like_sf"/>
</dbReference>
<dbReference type="Gene3D" id="3.60.40.10">
    <property type="entry name" value="PPM-type phosphatase domain"/>
    <property type="match status" value="1"/>
</dbReference>
<dbReference type="InterPro" id="IPR020058">
    <property type="entry name" value="Glu/Gln-tRNA-synth_Ib_cat-dom"/>
</dbReference>
<dbReference type="InterPro" id="IPR001412">
    <property type="entry name" value="aa-tRNA-synth_I_CS"/>
</dbReference>
<proteinExistence type="predicted"/>
<dbReference type="PROSITE" id="PS00178">
    <property type="entry name" value="AA_TRNA_LIGASE_I"/>
    <property type="match status" value="1"/>
</dbReference>
<dbReference type="GO" id="GO:0005524">
    <property type="term" value="F:ATP binding"/>
    <property type="evidence" value="ECO:0007669"/>
    <property type="project" value="UniProtKB-KW"/>
</dbReference>
<evidence type="ECO:0000313" key="8">
    <source>
        <dbReference type="EMBL" id="CAE7262718.1"/>
    </source>
</evidence>
<keyword evidence="6" id="KW-0030">Aminoacyl-tRNA synthetase</keyword>
<evidence type="ECO:0000256" key="4">
    <source>
        <dbReference type="ARBA" id="ARBA00022833"/>
    </source>
</evidence>
<organism evidence="8 9">
    <name type="scientific">Symbiodinium necroappetens</name>
    <dbReference type="NCBI Taxonomy" id="1628268"/>
    <lineage>
        <taxon>Eukaryota</taxon>
        <taxon>Sar</taxon>
        <taxon>Alveolata</taxon>
        <taxon>Dinophyceae</taxon>
        <taxon>Suessiales</taxon>
        <taxon>Symbiodiniaceae</taxon>
        <taxon>Symbiodinium</taxon>
    </lineage>
</organism>
<keyword evidence="1" id="KW-0436">Ligase</keyword>
<dbReference type="Pfam" id="PF13720">
    <property type="entry name" value="Acetyltransf_11"/>
    <property type="match status" value="1"/>
</dbReference>
<dbReference type="InterPro" id="IPR037157">
    <property type="entry name" value="Acetyltransf_C_sf"/>
</dbReference>
<dbReference type="InterPro" id="IPR036457">
    <property type="entry name" value="PPM-type-like_dom_sf"/>
</dbReference>
<dbReference type="InterPro" id="IPR049940">
    <property type="entry name" value="GluQ/Sye"/>
</dbReference>
<reference evidence="8" key="1">
    <citation type="submission" date="2021-02" db="EMBL/GenBank/DDBJ databases">
        <authorList>
            <person name="Dougan E. K."/>
            <person name="Rhodes N."/>
            <person name="Thang M."/>
            <person name="Chan C."/>
        </authorList>
    </citation>
    <scope>NUCLEOTIDE SEQUENCE</scope>
</reference>
<protein>
    <submittedName>
        <fullName evidence="8">GluQ protein</fullName>
    </submittedName>
</protein>
<keyword evidence="3" id="KW-0547">Nucleotide-binding</keyword>
<keyword evidence="9" id="KW-1185">Reference proteome</keyword>
<sequence length="1541" mass="166423">MSESPAAIVWCEPSHASFAQELCDALGVRVIAAGTPAGNGVGEAFAGANKIDDIRHALLSTDADLALLASSRTSPDESAGALLDDAEHLRDARKRIRTIVTTCPAPGRVELAPLPGETDRFPARFVPRFNTLASFSDARDALETFESVRSVSFASRCAPAHGALGARLLDAMLTVHSVLGVPERIDAAVITPQQSAGIHRASPETLAELCGDLTANLRYAGPRAASVTLSDRGGRWFRGAALIGDHGCVRIDDDSFERIDENGATVDATTQPAPPANGDASIDPAVRVMARQIAGAMDPRTPLPPQQDLREVLAMCHASILSVGVREGRVIEILLGDAAGVVRREGERHLVVADEDVRVMLDGFGVVRHRLDEVHRRDEIVELEGFLDRVVDAGRAPRRTDGIFGAAMAASSPHPEPITPKTRLAPSPTGALHLGNCRTFIVNAALARQRGWRVVMRIEDLDGPRIKAGSVEQTLDVLSWLGLWWDEGPTVQSDDLAPYERAMAGLASRGLAYPCDLTRKEIEEAASAPHADSGESVFPIELRPGMMPREFDDRETNWRFALPDETVEFTDAFAGAQSHAPARTVGDFPIWTKRGTPSYQLAVVVDDAAQGVTHVVRGDDLLDSTARQVLLGRALGLPPIREYTHLPLVIGADGKRLAKRHGDTRLVTYRERGVAAERVIGLLAFWSGVTAEREAMGLDEFCERFDLARMNPGPTVFTSEAIGDTIKVTIKGETFTLETALDDPTRVKGLSERESIDEHGGMIFVFKTSESRYFHMRNCLCDMDIAFLDDAGRVTAIYTMTEEPPKREGETETQYVMRLKRYPSRFPAVGAIELRAGKFADLGVEVGDVIDVDLKRLKAAAQPGRAHGAESNPELVHAGLWRKIVDAWPGYSTPPIASIIPPEEALEAELPKTAVLIEDSESINRATLQLIDRARGAMIPVIALCESSERGRALEDGAEVITLDVRTPPELLATTIAAMTRRQPAVNALRDEVRVLHRFHTGVRGEIEKINEEMQLAATVQREFLPSELPTSDGFDFAALFRPCGSVSGDIYDLRRIDERNVCLLIADAVGHGVPAALMTMVIAKSVVHAINQLTLGGGVDPAVVLAELNKDLSGRGLESPRFATAVCGVLDTYTNTVTLASAGHPHPLIVRTSGEIERAPCEGCLLGVFDGAEYESCDVRLDAGDVLLVYSDGFEVAFPTGKAHPAGSTVPNTHYLDQFAQIPANARDTSLNEALIALAGELDAHQGSLHQQDDLTIVGGSVPSSTTATIHPDAQVHETATVHPTAEIGAGAIIEQGVIVGPNCVIGARTRLRPRVIVVENVTMGEDNDVHPYAVIGGDPQDRAFDGSVRGTVVMGNGNILREYVTINRSTGHGRPTTIGDNNFMMTQAHIAHNAKLGNRVTMANAASLAGHSTVGDGCVLSAFVGIHQFTITGEMIMFRTHSGVSMHCPPYVVVAEHNLISGLNRVGLERNPNFTDEDRDQIKKLYRAVYRERGGRSLEETLGRLQGVTLGAPAKRFLDFIQDAIKLDKPYERGIVRQR</sequence>
<comment type="caution">
    <text evidence="8">The sequence shown here is derived from an EMBL/GenBank/DDBJ whole genome shotgun (WGS) entry which is preliminary data.</text>
</comment>
<evidence type="ECO:0000313" key="9">
    <source>
        <dbReference type="Proteomes" id="UP000601435"/>
    </source>
</evidence>
<dbReference type="OrthoDB" id="428822at2759"/>
<dbReference type="PANTHER" id="PTHR43311">
    <property type="entry name" value="GLUTAMATE--TRNA LIGASE"/>
    <property type="match status" value="1"/>
</dbReference>
<dbReference type="InterPro" id="IPR003795">
    <property type="entry name" value="DUF192"/>
</dbReference>
<dbReference type="Gene3D" id="3.40.50.620">
    <property type="entry name" value="HUPs"/>
    <property type="match status" value="1"/>
</dbReference>
<dbReference type="EMBL" id="CAJNJA010010808">
    <property type="protein sequence ID" value="CAE7262718.1"/>
    <property type="molecule type" value="Genomic_DNA"/>
</dbReference>
<dbReference type="InterPro" id="IPR029098">
    <property type="entry name" value="Acetyltransf_C"/>
</dbReference>
<dbReference type="InterPro" id="IPR001932">
    <property type="entry name" value="PPM-type_phosphatase-like_dom"/>
</dbReference>
<dbReference type="Pfam" id="PF07228">
    <property type="entry name" value="SpoIIE"/>
    <property type="match status" value="1"/>
</dbReference>
<dbReference type="InterPro" id="IPR011004">
    <property type="entry name" value="Trimer_LpxA-like_sf"/>
</dbReference>
<dbReference type="Gene3D" id="1.20.1180.10">
    <property type="entry name" value="Udp N-acetylglucosamine O-acyltransferase, C-terminal domain"/>
    <property type="match status" value="1"/>
</dbReference>
<dbReference type="Pfam" id="PF02643">
    <property type="entry name" value="DUF192"/>
    <property type="match status" value="1"/>
</dbReference>
<feature type="domain" description="PPM-type phosphatase" evidence="7">
    <location>
        <begin position="1032"/>
        <end position="1263"/>
    </location>
</feature>
<dbReference type="Gene3D" id="2.60.120.1140">
    <property type="entry name" value="Protein of unknown function DUF192"/>
    <property type="match status" value="1"/>
</dbReference>
<name>A0A812MT28_9DINO</name>
<dbReference type="GO" id="GO:0006424">
    <property type="term" value="P:glutamyl-tRNA aminoacylation"/>
    <property type="evidence" value="ECO:0007669"/>
    <property type="project" value="TreeGrafter"/>
</dbReference>
<evidence type="ECO:0000256" key="6">
    <source>
        <dbReference type="ARBA" id="ARBA00023146"/>
    </source>
</evidence>
<dbReference type="NCBIfam" id="NF003657">
    <property type="entry name" value="PRK05289.1"/>
    <property type="match status" value="1"/>
</dbReference>
<evidence type="ECO:0000256" key="3">
    <source>
        <dbReference type="ARBA" id="ARBA00022741"/>
    </source>
</evidence>
<dbReference type="Gene3D" id="3.90.800.10">
    <property type="entry name" value="Glutamyl-tRNA Synthetase, Domain 3"/>
    <property type="match status" value="1"/>
</dbReference>
<keyword evidence="5" id="KW-0067">ATP-binding</keyword>
<dbReference type="SUPFAM" id="SSF51161">
    <property type="entry name" value="Trimeric LpxA-like enzymes"/>
    <property type="match status" value="1"/>
</dbReference>
<dbReference type="GO" id="GO:0004818">
    <property type="term" value="F:glutamate-tRNA ligase activity"/>
    <property type="evidence" value="ECO:0007669"/>
    <property type="project" value="TreeGrafter"/>
</dbReference>
<dbReference type="Gene3D" id="2.160.10.10">
    <property type="entry name" value="Hexapeptide repeat proteins"/>
    <property type="match status" value="1"/>
</dbReference>
<dbReference type="Proteomes" id="UP000601435">
    <property type="component" value="Unassembled WGS sequence"/>
</dbReference>
<evidence type="ECO:0000256" key="1">
    <source>
        <dbReference type="ARBA" id="ARBA00022598"/>
    </source>
</evidence>
<dbReference type="PRINTS" id="PR00987">
    <property type="entry name" value="TRNASYNTHGLU"/>
</dbReference>
<accession>A0A812MT28</accession>
<dbReference type="SMART" id="SM00331">
    <property type="entry name" value="PP2C_SIG"/>
    <property type="match status" value="1"/>
</dbReference>
<keyword evidence="4" id="KW-0862">Zinc</keyword>
<gene>
    <name evidence="8" type="primary">gluQ</name>
    <name evidence="8" type="ORF">SNEC2469_LOCUS6057</name>
</gene>
<dbReference type="SUPFAM" id="SSF52374">
    <property type="entry name" value="Nucleotidylyl transferase"/>
    <property type="match status" value="1"/>
</dbReference>
<keyword evidence="2" id="KW-0479">Metal-binding</keyword>
<evidence type="ECO:0000256" key="5">
    <source>
        <dbReference type="ARBA" id="ARBA00022840"/>
    </source>
</evidence>
<evidence type="ECO:0000256" key="2">
    <source>
        <dbReference type="ARBA" id="ARBA00022723"/>
    </source>
</evidence>
<dbReference type="PANTHER" id="PTHR43311:SF1">
    <property type="entry name" value="GLUTAMYL-Q TRNA(ASP) SYNTHETASE"/>
    <property type="match status" value="1"/>
</dbReference>
<dbReference type="Pfam" id="PF00749">
    <property type="entry name" value="tRNA-synt_1c"/>
    <property type="match status" value="1"/>
</dbReference>
<evidence type="ECO:0000259" key="7">
    <source>
        <dbReference type="SMART" id="SM00331"/>
    </source>
</evidence>